<reference evidence="14" key="1">
    <citation type="journal article" date="2021" name="Microbiol. Resour. Announc.">
        <title>LGAAP: Leishmaniinae Genome Assembly and Annotation Pipeline.</title>
        <authorList>
            <person name="Almutairi H."/>
            <person name="Urbaniak M.D."/>
            <person name="Bates M.D."/>
            <person name="Jariyapan N."/>
            <person name="Kwakye-Nuako G."/>
            <person name="Thomaz-Soccol V."/>
            <person name="Al-Salem W.S."/>
            <person name="Dillon R.J."/>
            <person name="Bates P.A."/>
            <person name="Gatherer D."/>
        </authorList>
    </citation>
    <scope>NUCLEOTIDE SEQUENCE [LARGE SCALE GENOMIC DNA]</scope>
</reference>
<dbReference type="PANTHER" id="PTHR28656:SF1">
    <property type="entry name" value="COILED-COIL DOMAIN-CONTAINING PROTEIN 153"/>
    <property type="match status" value="1"/>
</dbReference>
<evidence type="ECO:0000256" key="7">
    <source>
        <dbReference type="ARBA" id="ARBA00023069"/>
    </source>
</evidence>
<dbReference type="SMR" id="A0A836GN15"/>
<sequence>MPPKAMKGASGVSNQLYYEEHQLADDIAISEERLNALKREYLERMKALAERKEQQLVFAAELEARKAALEAKKIEKADVLTDCTRDYKVREREAVEEIAKQDAVLNALQEAKKKLQDHMDTFGAEFDSQIKNKKKEFESLRERIAEMEKEFAVLLSDVEQCAP</sequence>
<evidence type="ECO:0000256" key="4">
    <source>
        <dbReference type="ARBA" id="ARBA00022490"/>
    </source>
</evidence>
<name>A0A836GN15_9TRYP</name>
<organism evidence="13 14">
    <name type="scientific">Leishmania orientalis</name>
    <dbReference type="NCBI Taxonomy" id="2249476"/>
    <lineage>
        <taxon>Eukaryota</taxon>
        <taxon>Discoba</taxon>
        <taxon>Euglenozoa</taxon>
        <taxon>Kinetoplastea</taxon>
        <taxon>Metakinetoplastina</taxon>
        <taxon>Trypanosomatida</taxon>
        <taxon>Trypanosomatidae</taxon>
        <taxon>Leishmaniinae</taxon>
        <taxon>Leishmania</taxon>
    </lineage>
</organism>
<dbReference type="EMBL" id="JAFHLR010000024">
    <property type="protein sequence ID" value="KAG5478126.1"/>
    <property type="molecule type" value="Genomic_DNA"/>
</dbReference>
<keyword evidence="8" id="KW-0206">Cytoskeleton</keyword>
<dbReference type="KEGG" id="loi:92361399"/>
<keyword evidence="5" id="KW-0282">Flagellum</keyword>
<feature type="coiled-coil region" evidence="12">
    <location>
        <begin position="20"/>
        <end position="157"/>
    </location>
</feature>
<dbReference type="InterPro" id="IPR033585">
    <property type="entry name" value="DRC12-like"/>
</dbReference>
<keyword evidence="14" id="KW-1185">Reference proteome</keyword>
<evidence type="ECO:0000256" key="10">
    <source>
        <dbReference type="ARBA" id="ARBA00044754"/>
    </source>
</evidence>
<evidence type="ECO:0000256" key="6">
    <source>
        <dbReference type="ARBA" id="ARBA00023054"/>
    </source>
</evidence>
<proteinExistence type="inferred from homology"/>
<keyword evidence="4" id="KW-0963">Cytoplasm</keyword>
<comment type="function">
    <text evidence="1">Component of the nexin-dynein regulatory complex (N-DRC), a key regulator of ciliary/flagellar motility which maintains the alignment and integrity of the distal axoneme and regulates microtubule sliding in motile axonemes.</text>
</comment>
<protein>
    <recommendedName>
        <fullName evidence="11">Dynein regulatory complex protein 12</fullName>
    </recommendedName>
</protein>
<keyword evidence="7" id="KW-0969">Cilium</keyword>
<reference evidence="14" key="2">
    <citation type="journal article" date="2021" name="Sci. Data">
        <title>Chromosome-scale genome sequencing, assembly and annotation of six genomes from subfamily Leishmaniinae.</title>
        <authorList>
            <person name="Almutairi H."/>
            <person name="Urbaniak M.D."/>
            <person name="Bates M.D."/>
            <person name="Jariyapan N."/>
            <person name="Kwakye-Nuako G."/>
            <person name="Thomaz Soccol V."/>
            <person name="Al-Salem W.S."/>
            <person name="Dillon R.J."/>
            <person name="Bates P.A."/>
            <person name="Gatherer D."/>
        </authorList>
    </citation>
    <scope>NUCLEOTIDE SEQUENCE [LARGE SCALE GENOMIC DNA]</scope>
</reference>
<keyword evidence="6 12" id="KW-0175">Coiled coil</keyword>
<evidence type="ECO:0000256" key="9">
    <source>
        <dbReference type="ARBA" id="ARBA00023273"/>
    </source>
</evidence>
<evidence type="ECO:0000313" key="13">
    <source>
        <dbReference type="EMBL" id="KAG5478126.1"/>
    </source>
</evidence>
<dbReference type="GeneID" id="92361399"/>
<dbReference type="RefSeq" id="XP_067063033.1">
    <property type="nucleotide sequence ID" value="XM_067207465.1"/>
</dbReference>
<comment type="caution">
    <text evidence="13">The sequence shown here is derived from an EMBL/GenBank/DDBJ whole genome shotgun (WGS) entry which is preliminary data.</text>
</comment>
<evidence type="ECO:0000313" key="14">
    <source>
        <dbReference type="Proteomes" id="UP000674143"/>
    </source>
</evidence>
<evidence type="ECO:0000256" key="3">
    <source>
        <dbReference type="ARBA" id="ARBA00011248"/>
    </source>
</evidence>
<evidence type="ECO:0000256" key="1">
    <source>
        <dbReference type="ARBA" id="ARBA00003029"/>
    </source>
</evidence>
<evidence type="ECO:0000256" key="5">
    <source>
        <dbReference type="ARBA" id="ARBA00022846"/>
    </source>
</evidence>
<evidence type="ECO:0000256" key="2">
    <source>
        <dbReference type="ARBA" id="ARBA00004611"/>
    </source>
</evidence>
<comment type="similarity">
    <text evidence="10">Belongs to the DRC12 family.</text>
</comment>
<evidence type="ECO:0000256" key="8">
    <source>
        <dbReference type="ARBA" id="ARBA00023212"/>
    </source>
</evidence>
<keyword evidence="9" id="KW-0966">Cell projection</keyword>
<comment type="subcellular location">
    <subcellularLocation>
        <location evidence="2">Cytoplasm</location>
        <location evidence="2">Cytoskeleton</location>
        <location evidence="2">Flagellum axoneme</location>
    </subcellularLocation>
</comment>
<evidence type="ECO:0000256" key="11">
    <source>
        <dbReference type="ARBA" id="ARBA00044800"/>
    </source>
</evidence>
<comment type="subunit">
    <text evidence="3">Component of the nexin-dynein regulatory complex (N-DRC).</text>
</comment>
<dbReference type="PANTHER" id="PTHR28656">
    <property type="entry name" value="COILED-COIL DOMAIN-CONTAINING PROTEIN 153"/>
    <property type="match status" value="1"/>
</dbReference>
<dbReference type="Proteomes" id="UP000674143">
    <property type="component" value="Unassembled WGS sequence"/>
</dbReference>
<gene>
    <name evidence="13" type="ORF">LSCM4_05526</name>
</gene>
<dbReference type="AlphaFoldDB" id="A0A836GN15"/>
<accession>A0A836GN15</accession>
<evidence type="ECO:0000256" key="12">
    <source>
        <dbReference type="SAM" id="Coils"/>
    </source>
</evidence>